<accession>A0A4Q1RBN6</accession>
<comment type="similarity">
    <text evidence="2">Belongs to the Orn/Lys/Arg decarboxylase class-II family.</text>
</comment>
<keyword evidence="5" id="KW-0456">Lyase</keyword>
<organism evidence="11 12">
    <name type="scientific">Streptomyces sioyaensis</name>
    <dbReference type="NCBI Taxonomy" id="67364"/>
    <lineage>
        <taxon>Bacteria</taxon>
        <taxon>Bacillati</taxon>
        <taxon>Actinomycetota</taxon>
        <taxon>Actinomycetes</taxon>
        <taxon>Kitasatosporales</taxon>
        <taxon>Streptomycetaceae</taxon>
        <taxon>Streptomyces</taxon>
    </lineage>
</organism>
<dbReference type="SUPFAM" id="SSF51419">
    <property type="entry name" value="PLP-binding barrel"/>
    <property type="match status" value="1"/>
</dbReference>
<dbReference type="GeneID" id="95776767"/>
<evidence type="ECO:0000256" key="3">
    <source>
        <dbReference type="ARBA" id="ARBA00022793"/>
    </source>
</evidence>
<evidence type="ECO:0000256" key="1">
    <source>
        <dbReference type="ARBA" id="ARBA00001933"/>
    </source>
</evidence>
<dbReference type="CDD" id="cd00622">
    <property type="entry name" value="PLPDE_III_ODC"/>
    <property type="match status" value="1"/>
</dbReference>
<evidence type="ECO:0000259" key="10">
    <source>
        <dbReference type="Pfam" id="PF02784"/>
    </source>
</evidence>
<evidence type="ECO:0000256" key="9">
    <source>
        <dbReference type="PIRSR" id="PIRSR600183-50"/>
    </source>
</evidence>
<dbReference type="InterPro" id="IPR000183">
    <property type="entry name" value="Orn/DAP/Arg_de-COase"/>
</dbReference>
<dbReference type="InterPro" id="IPR002433">
    <property type="entry name" value="Orn_de-COase"/>
</dbReference>
<evidence type="ECO:0000313" key="12">
    <source>
        <dbReference type="Proteomes" id="UP000289482"/>
    </source>
</evidence>
<dbReference type="PRINTS" id="PR01179">
    <property type="entry name" value="ODADCRBXLASE"/>
</dbReference>
<dbReference type="InterPro" id="IPR022653">
    <property type="entry name" value="De-COase2_pyr-phos_BS"/>
</dbReference>
<evidence type="ECO:0000256" key="2">
    <source>
        <dbReference type="ARBA" id="ARBA00008872"/>
    </source>
</evidence>
<dbReference type="GO" id="GO:0033387">
    <property type="term" value="P:putrescine biosynthetic process from arginine, via ornithine"/>
    <property type="evidence" value="ECO:0007669"/>
    <property type="project" value="TreeGrafter"/>
</dbReference>
<protein>
    <recommendedName>
        <fullName evidence="7">ornithine decarboxylase</fullName>
        <ecNumber evidence="7">4.1.1.17</ecNumber>
    </recommendedName>
</protein>
<dbReference type="Proteomes" id="UP000289482">
    <property type="component" value="Unassembled WGS sequence"/>
</dbReference>
<dbReference type="EC" id="4.1.1.17" evidence="7"/>
<evidence type="ECO:0000256" key="5">
    <source>
        <dbReference type="ARBA" id="ARBA00023239"/>
    </source>
</evidence>
<gene>
    <name evidence="11" type="ORF">EST54_01960</name>
</gene>
<dbReference type="InterPro" id="IPR022644">
    <property type="entry name" value="De-COase2_N"/>
</dbReference>
<dbReference type="PANTHER" id="PTHR11482:SF6">
    <property type="entry name" value="ORNITHINE DECARBOXYLASE 1-RELATED"/>
    <property type="match status" value="1"/>
</dbReference>
<dbReference type="FunFam" id="2.40.37.10:FF:000004">
    <property type="entry name" value="Ornithine decarboxylase"/>
    <property type="match status" value="1"/>
</dbReference>
<comment type="cofactor">
    <cofactor evidence="1 9">
        <name>pyridoxal 5'-phosphate</name>
        <dbReference type="ChEBI" id="CHEBI:597326"/>
    </cofactor>
</comment>
<evidence type="ECO:0000256" key="6">
    <source>
        <dbReference type="ARBA" id="ARBA00034115"/>
    </source>
</evidence>
<dbReference type="InterPro" id="IPR009006">
    <property type="entry name" value="Ala_racemase/Decarboxylase_C"/>
</dbReference>
<evidence type="ECO:0000256" key="8">
    <source>
        <dbReference type="ARBA" id="ARBA00049127"/>
    </source>
</evidence>
<dbReference type="GO" id="GO:0004586">
    <property type="term" value="F:ornithine decarboxylase activity"/>
    <property type="evidence" value="ECO:0007669"/>
    <property type="project" value="UniProtKB-EC"/>
</dbReference>
<evidence type="ECO:0000256" key="7">
    <source>
        <dbReference type="ARBA" id="ARBA00034138"/>
    </source>
</evidence>
<comment type="pathway">
    <text evidence="6">Amine and polyamine biosynthesis; putrescine biosynthesis via L-ornithine pathway; putrescine from L-ornithine: step 1/1.</text>
</comment>
<dbReference type="EMBL" id="SDIF01000003">
    <property type="protein sequence ID" value="RXS70914.1"/>
    <property type="molecule type" value="Genomic_DNA"/>
</dbReference>
<proteinExistence type="inferred from homology"/>
<dbReference type="Gene3D" id="3.20.20.10">
    <property type="entry name" value="Alanine racemase"/>
    <property type="match status" value="1"/>
</dbReference>
<evidence type="ECO:0000313" key="11">
    <source>
        <dbReference type="EMBL" id="RXS70914.1"/>
    </source>
</evidence>
<dbReference type="SUPFAM" id="SSF50621">
    <property type="entry name" value="Alanine racemase C-terminal domain-like"/>
    <property type="match status" value="1"/>
</dbReference>
<keyword evidence="3" id="KW-0210">Decarboxylase</keyword>
<name>A0A4Q1RBN6_9ACTN</name>
<sequence>MTDRHIPEPAYSRHDAYFRRHNLPTPCLLFDLDVVSGNIDRLRDAIPQAEIYYAVKANAEPALLKLLAASGCSFDVASPGEIDLCLAAGADPGRISYGNTVKKAKDIAYAYERGVRLFAFDSAEELDKLASAAPGAQVICRVTVVTTGAQWPISRKFGCSQEDGTALLRRARDLGLQPYGVTFHVGSQQRNPESWDEGIGIAAELFAALSADGIELELLNLGGGLPAGYDAGVQALEAYGKAIRESLGQHFPDPPRLIIEPGRFLPAEAGMVRSEVVLVTQRSEPVEKRWVYVDAGRFGGLAETEDEAIRFPLGVSRNGAPVASPSGPAVLAGPTCDSADVLYERNPRTLPLDLRPGDHIDFLAAGAYTVPYASVGFNGFPPLPAYCFSGEV</sequence>
<dbReference type="PANTHER" id="PTHR11482">
    <property type="entry name" value="ARGININE/DIAMINOPIMELATE/ORNITHINE DECARBOXYLASE"/>
    <property type="match status" value="1"/>
</dbReference>
<dbReference type="Pfam" id="PF02784">
    <property type="entry name" value="Orn_Arg_deC_N"/>
    <property type="match status" value="1"/>
</dbReference>
<dbReference type="PROSITE" id="PS00878">
    <property type="entry name" value="ODR_DC_2_1"/>
    <property type="match status" value="1"/>
</dbReference>
<keyword evidence="4 9" id="KW-0663">Pyridoxal phosphate</keyword>
<dbReference type="RefSeq" id="WP_129244301.1">
    <property type="nucleotide sequence ID" value="NZ_JABZEL010000008.1"/>
</dbReference>
<feature type="modified residue" description="N6-(pyridoxal phosphate)lysine" evidence="9">
    <location>
        <position position="56"/>
    </location>
</feature>
<dbReference type="AlphaFoldDB" id="A0A4Q1RBN6"/>
<feature type="active site" description="Proton donor" evidence="9">
    <location>
        <position position="336"/>
    </location>
</feature>
<dbReference type="Gene3D" id="2.40.37.10">
    <property type="entry name" value="Lyase, Ornithine Decarboxylase, Chain A, domain 1"/>
    <property type="match status" value="1"/>
</dbReference>
<dbReference type="PRINTS" id="PR01182">
    <property type="entry name" value="ORNDCRBXLASE"/>
</dbReference>
<dbReference type="FunFam" id="3.20.20.10:FF:000008">
    <property type="entry name" value="Ornithine decarboxylase"/>
    <property type="match status" value="1"/>
</dbReference>
<comment type="catalytic activity">
    <reaction evidence="8">
        <text>L-ornithine + H(+) = putrescine + CO2</text>
        <dbReference type="Rhea" id="RHEA:22964"/>
        <dbReference type="ChEBI" id="CHEBI:15378"/>
        <dbReference type="ChEBI" id="CHEBI:16526"/>
        <dbReference type="ChEBI" id="CHEBI:46911"/>
        <dbReference type="ChEBI" id="CHEBI:326268"/>
        <dbReference type="EC" id="4.1.1.17"/>
    </reaction>
</comment>
<evidence type="ECO:0000256" key="4">
    <source>
        <dbReference type="ARBA" id="ARBA00022898"/>
    </source>
</evidence>
<feature type="domain" description="Orn/DAP/Arg decarboxylase 2 N-terminal" evidence="10">
    <location>
        <begin position="38"/>
        <end position="265"/>
    </location>
</feature>
<dbReference type="GO" id="GO:0005737">
    <property type="term" value="C:cytoplasm"/>
    <property type="evidence" value="ECO:0007669"/>
    <property type="project" value="TreeGrafter"/>
</dbReference>
<keyword evidence="12" id="KW-1185">Reference proteome</keyword>
<comment type="caution">
    <text evidence="11">The sequence shown here is derived from an EMBL/GenBank/DDBJ whole genome shotgun (WGS) entry which is preliminary data.</text>
</comment>
<dbReference type="InterPro" id="IPR029066">
    <property type="entry name" value="PLP-binding_barrel"/>
</dbReference>
<reference evidence="11 12" key="1">
    <citation type="submission" date="2019-01" db="EMBL/GenBank/DDBJ databases">
        <title>Draft genome sequences of the type strain Streptomyces sioyaensis DSM 40032 and its novel strain, TM32, a thermotolerant antibiotics-producing actinobacterium.</title>
        <authorList>
            <person name="Nakaew N."/>
            <person name="Lumyong S."/>
            <person name="Sloan W.T."/>
            <person name="Sungthong R."/>
        </authorList>
    </citation>
    <scope>NUCLEOTIDE SEQUENCE [LARGE SCALE GENOMIC DNA]</scope>
    <source>
        <strain evidence="11 12">DSM 40032</strain>
    </source>
</reference>